<dbReference type="Pfam" id="PF00046">
    <property type="entry name" value="Homeodomain"/>
    <property type="match status" value="1"/>
</dbReference>
<keyword evidence="5 10" id="KW-0804">Transcription</keyword>
<dbReference type="Gene3D" id="1.20.5.400">
    <property type="match status" value="1"/>
</dbReference>
<dbReference type="GO" id="GO:0000981">
    <property type="term" value="F:DNA-binding transcription factor activity, RNA polymerase II-specific"/>
    <property type="evidence" value="ECO:0007669"/>
    <property type="project" value="UniProtKB-UniRule"/>
</dbReference>
<keyword evidence="14" id="KW-1185">Reference proteome</keyword>
<evidence type="ECO:0000256" key="4">
    <source>
        <dbReference type="ARBA" id="ARBA00023155"/>
    </source>
</evidence>
<dbReference type="SMR" id="A0A445KBU2"/>
<keyword evidence="4 8" id="KW-0371">Homeobox</keyword>
<comment type="function">
    <text evidence="10">Transcription factor.</text>
</comment>
<evidence type="ECO:0000256" key="11">
    <source>
        <dbReference type="SAM" id="Coils"/>
    </source>
</evidence>
<dbReference type="Proteomes" id="UP000289340">
    <property type="component" value="Chromosome 6"/>
</dbReference>
<keyword evidence="6 8" id="KW-0539">Nucleus</keyword>
<evidence type="ECO:0000313" key="14">
    <source>
        <dbReference type="Proteomes" id="UP000289340"/>
    </source>
</evidence>
<dbReference type="Pfam" id="PF02183">
    <property type="entry name" value="HALZ"/>
    <property type="match status" value="1"/>
</dbReference>
<dbReference type="SUPFAM" id="SSF46689">
    <property type="entry name" value="Homeodomain-like"/>
    <property type="match status" value="1"/>
</dbReference>
<dbReference type="FunFam" id="1.10.10.60:FF:000144">
    <property type="entry name" value="homeobox-leucine zipper protein ATHB-6-like"/>
    <property type="match status" value="1"/>
</dbReference>
<sequence>MAAGTVFCAAATAASNLTTTTFLHNQTPPSTSSQPPLDSLFLSASSPFLGSRSIVSFGDVQGGKGCNDSFFRPYDENGDEDMDEYFHQPEKKRRLSVEQVKFLEKSFDEENKLEPERKIWLAKELGLQPRQVAIWFQNRRARWKTKQMEKDYDSLQASYNDLKANYDNLLREKDKLKAEVARLTEKVLGREKNESHLEQAETNGLQEPLHKSLVDSASEGEGSKVTFEACKQEDISSAKSDIFDSSESPQYTDGVHSALLETGDSSYVFEPDRSDVSQDEEDNLSKTLLPHYIFPKLEDVDYSDPPHGSCNFGIPEEDQAIWSWPY</sequence>
<dbReference type="CDD" id="cd00086">
    <property type="entry name" value="homeodomain"/>
    <property type="match status" value="1"/>
</dbReference>
<dbReference type="Gene3D" id="1.10.10.60">
    <property type="entry name" value="Homeodomain-like"/>
    <property type="match status" value="1"/>
</dbReference>
<comment type="subcellular location">
    <subcellularLocation>
        <location evidence="1 8 9">Nucleus</location>
    </subcellularLocation>
</comment>
<comment type="caution">
    <text evidence="13">The sequence shown here is derived from an EMBL/GenBank/DDBJ whole genome shotgun (WGS) entry which is preliminary data.</text>
</comment>
<keyword evidence="2 10" id="KW-0805">Transcription regulation</keyword>
<dbReference type="PANTHER" id="PTHR24326:SF606">
    <property type="entry name" value="HOMEOBOX-LEUCINE ZIPPER PROTEIN ATHB-54"/>
    <property type="match status" value="1"/>
</dbReference>
<evidence type="ECO:0000259" key="12">
    <source>
        <dbReference type="PROSITE" id="PS50071"/>
    </source>
</evidence>
<dbReference type="SMART" id="SM00389">
    <property type="entry name" value="HOX"/>
    <property type="match status" value="1"/>
</dbReference>
<accession>A0A445KBU2</accession>
<keyword evidence="3 8" id="KW-0238">DNA-binding</keyword>
<dbReference type="GO" id="GO:0005634">
    <property type="term" value="C:nucleus"/>
    <property type="evidence" value="ECO:0007669"/>
    <property type="project" value="UniProtKB-SubCell"/>
</dbReference>
<dbReference type="GO" id="GO:0000976">
    <property type="term" value="F:transcription cis-regulatory region binding"/>
    <property type="evidence" value="ECO:0007669"/>
    <property type="project" value="UniProtKB-ARBA"/>
</dbReference>
<organism evidence="13 14">
    <name type="scientific">Glycine soja</name>
    <name type="common">Wild soybean</name>
    <dbReference type="NCBI Taxonomy" id="3848"/>
    <lineage>
        <taxon>Eukaryota</taxon>
        <taxon>Viridiplantae</taxon>
        <taxon>Streptophyta</taxon>
        <taxon>Embryophyta</taxon>
        <taxon>Tracheophyta</taxon>
        <taxon>Spermatophyta</taxon>
        <taxon>Magnoliopsida</taxon>
        <taxon>eudicotyledons</taxon>
        <taxon>Gunneridae</taxon>
        <taxon>Pentapetalae</taxon>
        <taxon>rosids</taxon>
        <taxon>fabids</taxon>
        <taxon>Fabales</taxon>
        <taxon>Fabaceae</taxon>
        <taxon>Papilionoideae</taxon>
        <taxon>50 kb inversion clade</taxon>
        <taxon>NPAAA clade</taxon>
        <taxon>indigoferoid/millettioid clade</taxon>
        <taxon>Phaseoleae</taxon>
        <taxon>Glycine</taxon>
        <taxon>Glycine subgen. Soja</taxon>
    </lineage>
</organism>
<dbReference type="InterPro" id="IPR003106">
    <property type="entry name" value="Leu_zip_homeo"/>
</dbReference>
<dbReference type="InterPro" id="IPR017970">
    <property type="entry name" value="Homeobox_CS"/>
</dbReference>
<dbReference type="InterPro" id="IPR009057">
    <property type="entry name" value="Homeodomain-like_sf"/>
</dbReference>
<protein>
    <recommendedName>
        <fullName evidence="10">Homeobox-leucine zipper protein</fullName>
    </recommendedName>
    <alternativeName>
        <fullName evidence="10">HD-ZIP protein</fullName>
    </alternativeName>
    <alternativeName>
        <fullName evidence="10">Homeodomain transcription factor</fullName>
    </alternativeName>
</protein>
<dbReference type="InterPro" id="IPR001356">
    <property type="entry name" value="HD"/>
</dbReference>
<evidence type="ECO:0000256" key="7">
    <source>
        <dbReference type="ARBA" id="ARBA00025748"/>
    </source>
</evidence>
<dbReference type="InterPro" id="IPR045224">
    <property type="entry name" value="HDZip_class_I_plant"/>
</dbReference>
<evidence type="ECO:0000256" key="3">
    <source>
        <dbReference type="ARBA" id="ARBA00023125"/>
    </source>
</evidence>
<feature type="coiled-coil region" evidence="11">
    <location>
        <begin position="145"/>
        <end position="193"/>
    </location>
</feature>
<dbReference type="GO" id="GO:0045893">
    <property type="term" value="P:positive regulation of DNA-templated transcription"/>
    <property type="evidence" value="ECO:0007669"/>
    <property type="project" value="TreeGrafter"/>
</dbReference>
<dbReference type="PANTHER" id="PTHR24326">
    <property type="entry name" value="HOMEOBOX-LEUCINE ZIPPER PROTEIN"/>
    <property type="match status" value="1"/>
</dbReference>
<dbReference type="AlphaFoldDB" id="A0A445KBU2"/>
<comment type="similarity">
    <text evidence="7 10">Belongs to the HD-ZIP homeobox family. Class I subfamily.</text>
</comment>
<feature type="DNA-binding region" description="Homeobox" evidence="8">
    <location>
        <begin position="88"/>
        <end position="147"/>
    </location>
</feature>
<dbReference type="PRINTS" id="PR00031">
    <property type="entry name" value="HTHREPRESSR"/>
</dbReference>
<dbReference type="PROSITE" id="PS50071">
    <property type="entry name" value="HOMEOBOX_2"/>
    <property type="match status" value="1"/>
</dbReference>
<feature type="domain" description="Homeobox" evidence="12">
    <location>
        <begin position="86"/>
        <end position="146"/>
    </location>
</feature>
<evidence type="ECO:0000256" key="5">
    <source>
        <dbReference type="ARBA" id="ARBA00023163"/>
    </source>
</evidence>
<evidence type="ECO:0000256" key="6">
    <source>
        <dbReference type="ARBA" id="ARBA00023242"/>
    </source>
</evidence>
<evidence type="ECO:0000256" key="9">
    <source>
        <dbReference type="RuleBase" id="RU000682"/>
    </source>
</evidence>
<dbReference type="PROSITE" id="PS00027">
    <property type="entry name" value="HOMEOBOX_1"/>
    <property type="match status" value="1"/>
</dbReference>
<evidence type="ECO:0000256" key="10">
    <source>
        <dbReference type="RuleBase" id="RU369038"/>
    </source>
</evidence>
<evidence type="ECO:0000256" key="8">
    <source>
        <dbReference type="PROSITE-ProRule" id="PRU00108"/>
    </source>
</evidence>
<reference evidence="13 14" key="1">
    <citation type="submission" date="2018-09" db="EMBL/GenBank/DDBJ databases">
        <title>A high-quality reference genome of wild soybean provides a powerful tool to mine soybean genomes.</title>
        <authorList>
            <person name="Xie M."/>
            <person name="Chung C.Y.L."/>
            <person name="Li M.-W."/>
            <person name="Wong F.-L."/>
            <person name="Chan T.-F."/>
            <person name="Lam H.-M."/>
        </authorList>
    </citation>
    <scope>NUCLEOTIDE SEQUENCE [LARGE SCALE GENOMIC DNA]</scope>
    <source>
        <strain evidence="14">cv. W05</strain>
        <tissue evidence="13">Hypocotyl of etiolated seedlings</tissue>
    </source>
</reference>
<name>A0A445KBU2_GLYSO</name>
<dbReference type="Gramene" id="XM_028381405.1">
    <property type="protein sequence ID" value="XP_028237206.1"/>
    <property type="gene ID" value="LOC114416516"/>
</dbReference>
<proteinExistence type="inferred from homology"/>
<evidence type="ECO:0000256" key="2">
    <source>
        <dbReference type="ARBA" id="ARBA00023015"/>
    </source>
</evidence>
<keyword evidence="11" id="KW-0175">Coiled coil</keyword>
<evidence type="ECO:0000313" key="13">
    <source>
        <dbReference type="EMBL" id="RZC08263.1"/>
    </source>
</evidence>
<dbReference type="InterPro" id="IPR000047">
    <property type="entry name" value="HTH_motif"/>
</dbReference>
<gene>
    <name evidence="13" type="ORF">D0Y65_015127</name>
</gene>
<dbReference type="EMBL" id="QZWG01000006">
    <property type="protein sequence ID" value="RZC08263.1"/>
    <property type="molecule type" value="Genomic_DNA"/>
</dbReference>
<evidence type="ECO:0000256" key="1">
    <source>
        <dbReference type="ARBA" id="ARBA00004123"/>
    </source>
</evidence>